<evidence type="ECO:0000256" key="5">
    <source>
        <dbReference type="ARBA" id="ARBA00023274"/>
    </source>
</evidence>
<evidence type="ECO:0000256" key="6">
    <source>
        <dbReference type="ARBA" id="ARBA00035188"/>
    </source>
</evidence>
<protein>
    <recommendedName>
        <fullName evidence="6">Large ribosomal subunit protein mL43</fullName>
    </recommendedName>
</protein>
<dbReference type="AlphaFoldDB" id="A0A8H3EBK8"/>
<sequence length="144" mass="16161">MPIKAIRQTAIGRNGVGAFILQCKRLDFHYCDWAGSSRGMNQFLTHLLPILARTSPSIEIHVSPRPSHHPVIRGHYINGREKAICVRNLEMQQVLKKAELLRDASGEKLRRVKGGRAVGSLNEGVRGVWSPMHGAEKKEEMFGR</sequence>
<dbReference type="InterPro" id="IPR036249">
    <property type="entry name" value="Thioredoxin-like_sf"/>
</dbReference>
<dbReference type="InterPro" id="IPR007741">
    <property type="entry name" value="Ribosomal_mL43/mS25/NADH_DH"/>
</dbReference>
<dbReference type="OrthoDB" id="88at2759"/>
<dbReference type="Gene3D" id="3.40.30.10">
    <property type="entry name" value="Glutaredoxin"/>
    <property type="match status" value="1"/>
</dbReference>
<keyword evidence="3 8" id="KW-0689">Ribosomal protein</keyword>
<evidence type="ECO:0000313" key="8">
    <source>
        <dbReference type="EMBL" id="CAF9904046.1"/>
    </source>
</evidence>
<accession>A0A8H3EBK8</accession>
<dbReference type="Proteomes" id="UP000664521">
    <property type="component" value="Unassembled WGS sequence"/>
</dbReference>
<comment type="caution">
    <text evidence="8">The sequence shown here is derived from an EMBL/GenBank/DDBJ whole genome shotgun (WGS) entry which is preliminary data.</text>
</comment>
<reference evidence="8" key="1">
    <citation type="submission" date="2021-03" db="EMBL/GenBank/DDBJ databases">
        <authorList>
            <person name="Tagirdzhanova G."/>
        </authorList>
    </citation>
    <scope>NUCLEOTIDE SEQUENCE</scope>
</reference>
<keyword evidence="5" id="KW-0687">Ribonucleoprotein</keyword>
<dbReference type="GO" id="GO:0003735">
    <property type="term" value="F:structural constituent of ribosome"/>
    <property type="evidence" value="ECO:0007669"/>
    <property type="project" value="InterPro"/>
</dbReference>
<feature type="domain" description="Ribosomal protein/NADH dehydrogenase" evidence="7">
    <location>
        <begin position="32"/>
        <end position="105"/>
    </location>
</feature>
<keyword evidence="9" id="KW-1185">Reference proteome</keyword>
<name>A0A8H3EBK8_9LECA</name>
<evidence type="ECO:0000313" key="9">
    <source>
        <dbReference type="Proteomes" id="UP000664521"/>
    </source>
</evidence>
<evidence type="ECO:0000256" key="3">
    <source>
        <dbReference type="ARBA" id="ARBA00022980"/>
    </source>
</evidence>
<dbReference type="PANTHER" id="PTHR21396:SF2">
    <property type="entry name" value="LARGE RIBOSOMAL SUBUNIT PROTEIN ML43"/>
    <property type="match status" value="1"/>
</dbReference>
<comment type="subcellular location">
    <subcellularLocation>
        <location evidence="1">Mitochondrion</location>
    </subcellularLocation>
</comment>
<dbReference type="SUPFAM" id="SSF52833">
    <property type="entry name" value="Thioredoxin-like"/>
    <property type="match status" value="1"/>
</dbReference>
<dbReference type="Pfam" id="PF05047">
    <property type="entry name" value="L51_S25_CI-B8"/>
    <property type="match status" value="1"/>
</dbReference>
<evidence type="ECO:0000259" key="7">
    <source>
        <dbReference type="SMART" id="SM00916"/>
    </source>
</evidence>
<evidence type="ECO:0000256" key="2">
    <source>
        <dbReference type="ARBA" id="ARBA00006073"/>
    </source>
</evidence>
<dbReference type="SMART" id="SM00916">
    <property type="entry name" value="L51_S25_CI-B8"/>
    <property type="match status" value="1"/>
</dbReference>
<organism evidence="8 9">
    <name type="scientific">Heterodermia speciosa</name>
    <dbReference type="NCBI Taxonomy" id="116794"/>
    <lineage>
        <taxon>Eukaryota</taxon>
        <taxon>Fungi</taxon>
        <taxon>Dikarya</taxon>
        <taxon>Ascomycota</taxon>
        <taxon>Pezizomycotina</taxon>
        <taxon>Lecanoromycetes</taxon>
        <taxon>OSLEUM clade</taxon>
        <taxon>Lecanoromycetidae</taxon>
        <taxon>Caliciales</taxon>
        <taxon>Physciaceae</taxon>
        <taxon>Heterodermia</taxon>
    </lineage>
</organism>
<evidence type="ECO:0000256" key="1">
    <source>
        <dbReference type="ARBA" id="ARBA00004173"/>
    </source>
</evidence>
<comment type="similarity">
    <text evidence="2">Belongs to the mitochondrion-specific ribosomal protein mL43 family.</text>
</comment>
<dbReference type="GO" id="GO:0032543">
    <property type="term" value="P:mitochondrial translation"/>
    <property type="evidence" value="ECO:0007669"/>
    <property type="project" value="InterPro"/>
</dbReference>
<keyword evidence="4" id="KW-0496">Mitochondrion</keyword>
<dbReference type="EMBL" id="CAJPDS010000002">
    <property type="protein sequence ID" value="CAF9904046.1"/>
    <property type="molecule type" value="Genomic_DNA"/>
</dbReference>
<dbReference type="GO" id="GO:0005762">
    <property type="term" value="C:mitochondrial large ribosomal subunit"/>
    <property type="evidence" value="ECO:0007669"/>
    <property type="project" value="TreeGrafter"/>
</dbReference>
<dbReference type="InterPro" id="IPR039927">
    <property type="entry name" value="Ribosomal_mL43"/>
</dbReference>
<proteinExistence type="inferred from homology"/>
<gene>
    <name evidence="8" type="primary">MRPL43</name>
    <name evidence="8" type="ORF">HETSPECPRED_003332</name>
</gene>
<dbReference type="PANTHER" id="PTHR21396">
    <property type="entry name" value="39S RIBOSOMAL PROTEIN L43"/>
    <property type="match status" value="1"/>
</dbReference>
<dbReference type="FunFam" id="3.40.30.10:FF:000173">
    <property type="entry name" value="Mitochondrial 54S ribosomal protein"/>
    <property type="match status" value="1"/>
</dbReference>
<evidence type="ECO:0000256" key="4">
    <source>
        <dbReference type="ARBA" id="ARBA00023128"/>
    </source>
</evidence>